<keyword evidence="6" id="KW-1185">Reference proteome</keyword>
<dbReference type="Pfam" id="PF21674">
    <property type="entry name" value="CCDC22_N"/>
    <property type="match status" value="1"/>
</dbReference>
<reference evidence="5 6" key="1">
    <citation type="submission" date="2023-12" db="EMBL/GenBank/DDBJ databases">
        <title>A high-quality genome assembly for Dillenia turbinata (Dilleniales).</title>
        <authorList>
            <person name="Chanderbali A."/>
        </authorList>
    </citation>
    <scope>NUCLEOTIDE SEQUENCE [LARGE SCALE GENOMIC DNA]</scope>
    <source>
        <strain evidence="5">LSX21</strain>
        <tissue evidence="5">Leaf</tissue>
    </source>
</reference>
<accession>A0AAN8ZUB2</accession>
<dbReference type="GO" id="GO:2000060">
    <property type="term" value="P:positive regulation of ubiquitin-dependent protein catabolic process"/>
    <property type="evidence" value="ECO:0007669"/>
    <property type="project" value="TreeGrafter"/>
</dbReference>
<evidence type="ECO:0000313" key="5">
    <source>
        <dbReference type="EMBL" id="KAK6947118.1"/>
    </source>
</evidence>
<comment type="caution">
    <text evidence="5">The sequence shown here is derived from an EMBL/GenBank/DDBJ whole genome shotgun (WGS) entry which is preliminary data.</text>
</comment>
<evidence type="ECO:0000256" key="2">
    <source>
        <dbReference type="SAM" id="Coils"/>
    </source>
</evidence>
<evidence type="ECO:0000259" key="4">
    <source>
        <dbReference type="Pfam" id="PF21674"/>
    </source>
</evidence>
<name>A0AAN8ZUB2_9MAGN</name>
<dbReference type="Proteomes" id="UP001370490">
    <property type="component" value="Unassembled WGS sequence"/>
</dbReference>
<dbReference type="InterPro" id="IPR008530">
    <property type="entry name" value="CCDC22"/>
</dbReference>
<dbReference type="PANTHER" id="PTHR15668">
    <property type="entry name" value="JM1 PROTEIN"/>
    <property type="match status" value="1"/>
</dbReference>
<evidence type="ECO:0000313" key="6">
    <source>
        <dbReference type="Proteomes" id="UP001370490"/>
    </source>
</evidence>
<sequence length="526" mass="60244">MEESDQILLKSLQHSGLAIPDEVSSIKDLTPTTLFFICSQSLRILNFPSVFPASLPDSMADRFKICSEIASAIQTLGYVGDISFHKFLYPSEEDLYKLVRFMVEKLSEFADAGKVPDANYIDSTSQMNGEKDESTSKAWINNEVLDIDTGKFGDRLNDLRPKTEAPVLHTSAGVSLICGSHEAQVIPQKMDTESVAERLRQGLHISDEKELINGQNATESAEQSISATGNAEALIELDEKQKHLQEQSYKLQNDITKLHDLEKHLEAEVTVKTSEVQQIEIEHKLLKAAAEMALDNQHTIDFYIQQLNEQLDARKQKVANLESEWKDLIMPLDEKRRSLQESVRETKPEVWEKLQKPKEAETEAHQITSEIKKREGEILKLSEDLKKQPKVAPRKYYIDRIKEITKNSRKQDGDIERILKETRELQLESNSIQERLHRSYAVVDEMVLREAKNDPVRQQACRLLTSIHESFEQISEKNLATDRTRREVAEYETKLVTMASRSLKIDKLQADLDAIKKENDYLEKRL</sequence>
<feature type="domain" description="CCDC22 coiled-coil" evidence="3">
    <location>
        <begin position="216"/>
        <end position="499"/>
    </location>
</feature>
<gene>
    <name evidence="5" type="ORF">RJ641_000591</name>
</gene>
<protein>
    <submittedName>
        <fullName evidence="5">Coiled-coil domain-containing protein 22</fullName>
    </submittedName>
</protein>
<comment type="similarity">
    <text evidence="1">Belongs to the CCDC22 family.</text>
</comment>
<dbReference type="Pfam" id="PF05667">
    <property type="entry name" value="CCDC22_CC"/>
    <property type="match status" value="1"/>
</dbReference>
<feature type="coiled-coil region" evidence="2">
    <location>
        <begin position="498"/>
        <end position="525"/>
    </location>
</feature>
<organism evidence="5 6">
    <name type="scientific">Dillenia turbinata</name>
    <dbReference type="NCBI Taxonomy" id="194707"/>
    <lineage>
        <taxon>Eukaryota</taxon>
        <taxon>Viridiplantae</taxon>
        <taxon>Streptophyta</taxon>
        <taxon>Embryophyta</taxon>
        <taxon>Tracheophyta</taxon>
        <taxon>Spermatophyta</taxon>
        <taxon>Magnoliopsida</taxon>
        <taxon>eudicotyledons</taxon>
        <taxon>Gunneridae</taxon>
        <taxon>Pentapetalae</taxon>
        <taxon>Dilleniales</taxon>
        <taxon>Dilleniaceae</taxon>
        <taxon>Dillenia</taxon>
    </lineage>
</organism>
<dbReference type="InterPro" id="IPR048348">
    <property type="entry name" value="CCDC22_CC"/>
</dbReference>
<evidence type="ECO:0000256" key="1">
    <source>
        <dbReference type="ARBA" id="ARBA00006438"/>
    </source>
</evidence>
<dbReference type="InterPro" id="IPR048349">
    <property type="entry name" value="CCDC22_N"/>
</dbReference>
<evidence type="ECO:0000259" key="3">
    <source>
        <dbReference type="Pfam" id="PF05667"/>
    </source>
</evidence>
<keyword evidence="2" id="KW-0175">Coiled coil</keyword>
<proteinExistence type="inferred from homology"/>
<dbReference type="GO" id="GO:0097602">
    <property type="term" value="F:cullin family protein binding"/>
    <property type="evidence" value="ECO:0007669"/>
    <property type="project" value="TreeGrafter"/>
</dbReference>
<dbReference type="AlphaFoldDB" id="A0AAN8ZUB2"/>
<dbReference type="EMBL" id="JBAMMX010000001">
    <property type="protein sequence ID" value="KAK6947118.1"/>
    <property type="molecule type" value="Genomic_DNA"/>
</dbReference>
<dbReference type="PANTHER" id="PTHR15668:SF4">
    <property type="entry name" value="COILED-COIL DOMAIN-CONTAINING PROTEIN 22"/>
    <property type="match status" value="1"/>
</dbReference>
<feature type="domain" description="CCDC22 N-terminal" evidence="4">
    <location>
        <begin position="1"/>
        <end position="107"/>
    </location>
</feature>